<dbReference type="Gene3D" id="1.10.150.290">
    <property type="entry name" value="S-adenosyl-L-methionine-dependent methyltransferases"/>
    <property type="match status" value="1"/>
</dbReference>
<dbReference type="InterPro" id="IPR023506">
    <property type="entry name" value="Trans-aconitate_MeTrfase"/>
</dbReference>
<comment type="caution">
    <text evidence="7">The sequence shown here is derived from an EMBL/GenBank/DDBJ whole genome shotgun (WGS) entry which is preliminary data.</text>
</comment>
<evidence type="ECO:0000313" key="7">
    <source>
        <dbReference type="EMBL" id="TDC45989.1"/>
    </source>
</evidence>
<comment type="function">
    <text evidence="5">Catalyzes the S-adenosylmethionine monomethyl esterification of trans-aconitate.</text>
</comment>
<dbReference type="SUPFAM" id="SSF53335">
    <property type="entry name" value="S-adenosyl-L-methionine-dependent methyltransferases"/>
    <property type="match status" value="1"/>
</dbReference>
<evidence type="ECO:0000313" key="8">
    <source>
        <dbReference type="Proteomes" id="UP000295621"/>
    </source>
</evidence>
<protein>
    <recommendedName>
        <fullName evidence="5">Trans-aconitate 2-methyltransferase</fullName>
        <ecNumber evidence="5">2.1.1.144</ecNumber>
    </recommendedName>
</protein>
<dbReference type="GO" id="GO:0032259">
    <property type="term" value="P:methylation"/>
    <property type="evidence" value="ECO:0007669"/>
    <property type="project" value="UniProtKB-KW"/>
</dbReference>
<dbReference type="GO" id="GO:0005737">
    <property type="term" value="C:cytoplasm"/>
    <property type="evidence" value="ECO:0007669"/>
    <property type="project" value="UniProtKB-SubCell"/>
</dbReference>
<dbReference type="EC" id="2.1.1.144" evidence="5"/>
<feature type="domain" description="Methyltransferase" evidence="6">
    <location>
        <begin position="39"/>
        <end position="129"/>
    </location>
</feature>
<dbReference type="AlphaFoldDB" id="A0A4R4RB91"/>
<name>A0A4R4RB91_9ACTN</name>
<dbReference type="InterPro" id="IPR041698">
    <property type="entry name" value="Methyltransf_25"/>
</dbReference>
<dbReference type="InterPro" id="IPR023149">
    <property type="entry name" value="Trans_acon_MeTrfase_C"/>
</dbReference>
<dbReference type="HAMAP" id="MF_00560">
    <property type="entry name" value="Tran_acon_Me_trans"/>
    <property type="match status" value="1"/>
</dbReference>
<accession>A0A4R4RB91</accession>
<sequence length="259" mass="27928">MFRGVWDPDRYLTFAGQRARPFTDLIAQVAADPGTVAEVADLGCGPGTLTVGLARRWPGAHVVGVDSSAQMIAATPADPPAGVEFVHADLRDWAPERPVDVLLSNATLQWVPGHLELLARLAGHVAPGGWLAFQIPGNFAEPAHVLLRELAAGDRWPALHDLERPSAHEPAAYLDALLDLGLAADVWETTYVQLLQGDDAVLEWMSGTGLRPYLAALSGAERDVFVAEYRDLLRTAYPPGPHGTVLPYRRIFAVGRKPA</sequence>
<keyword evidence="1 5" id="KW-0963">Cytoplasm</keyword>
<dbReference type="InterPro" id="IPR029063">
    <property type="entry name" value="SAM-dependent_MTases_sf"/>
</dbReference>
<reference evidence="7 8" key="1">
    <citation type="submission" date="2019-02" db="EMBL/GenBank/DDBJ databases">
        <title>Draft genome sequences of novel Actinobacteria.</title>
        <authorList>
            <person name="Sahin N."/>
            <person name="Ay H."/>
            <person name="Saygin H."/>
        </authorList>
    </citation>
    <scope>NUCLEOTIDE SEQUENCE [LARGE SCALE GENOMIC DNA]</scope>
    <source>
        <strain evidence="7 8">KC603</strain>
    </source>
</reference>
<keyword evidence="4 5" id="KW-0949">S-adenosyl-L-methionine</keyword>
<dbReference type="OrthoDB" id="9795085at2"/>
<evidence type="ECO:0000256" key="3">
    <source>
        <dbReference type="ARBA" id="ARBA00022679"/>
    </source>
</evidence>
<evidence type="ECO:0000256" key="1">
    <source>
        <dbReference type="ARBA" id="ARBA00022490"/>
    </source>
</evidence>
<evidence type="ECO:0000259" key="6">
    <source>
        <dbReference type="Pfam" id="PF13649"/>
    </source>
</evidence>
<dbReference type="Gene3D" id="3.40.50.150">
    <property type="entry name" value="Vaccinia Virus protein VP39"/>
    <property type="match status" value="1"/>
</dbReference>
<evidence type="ECO:0000256" key="2">
    <source>
        <dbReference type="ARBA" id="ARBA00022603"/>
    </source>
</evidence>
<keyword evidence="8" id="KW-1185">Reference proteome</keyword>
<dbReference type="PANTHER" id="PTHR43861:SF1">
    <property type="entry name" value="TRANS-ACONITATE 2-METHYLTRANSFERASE"/>
    <property type="match status" value="1"/>
</dbReference>
<comment type="catalytic activity">
    <reaction evidence="5">
        <text>trans-aconitate + S-adenosyl-L-methionine = (E)-3-(methoxycarbonyl)pent-2-enedioate + S-adenosyl-L-homocysteine</text>
        <dbReference type="Rhea" id="RHEA:14969"/>
        <dbReference type="ChEBI" id="CHEBI:15708"/>
        <dbReference type="ChEBI" id="CHEBI:57470"/>
        <dbReference type="ChEBI" id="CHEBI:57856"/>
        <dbReference type="ChEBI" id="CHEBI:59789"/>
        <dbReference type="EC" id="2.1.1.144"/>
    </reaction>
</comment>
<comment type="similarity">
    <text evidence="5">Belongs to the methyltransferase superfamily. Tam family.</text>
</comment>
<proteinExistence type="inferred from homology"/>
<keyword evidence="3 5" id="KW-0808">Transferase</keyword>
<dbReference type="GO" id="GO:0030798">
    <property type="term" value="F:trans-aconitate 2-methyltransferase activity"/>
    <property type="evidence" value="ECO:0007669"/>
    <property type="project" value="UniProtKB-UniRule"/>
</dbReference>
<gene>
    <name evidence="5" type="primary">tam</name>
    <name evidence="7" type="ORF">E1212_27875</name>
</gene>
<dbReference type="CDD" id="cd02440">
    <property type="entry name" value="AdoMet_MTases"/>
    <property type="match status" value="1"/>
</dbReference>
<keyword evidence="2 5" id="KW-0489">Methyltransferase</keyword>
<dbReference type="EMBL" id="SMKL01000113">
    <property type="protein sequence ID" value="TDC45989.1"/>
    <property type="molecule type" value="Genomic_DNA"/>
</dbReference>
<comment type="subcellular location">
    <subcellularLocation>
        <location evidence="5">Cytoplasm</location>
    </subcellularLocation>
</comment>
<evidence type="ECO:0000256" key="4">
    <source>
        <dbReference type="ARBA" id="ARBA00022691"/>
    </source>
</evidence>
<dbReference type="Proteomes" id="UP000295621">
    <property type="component" value="Unassembled WGS sequence"/>
</dbReference>
<organism evidence="7 8">
    <name type="scientific">Jiangella ureilytica</name>
    <dbReference type="NCBI Taxonomy" id="2530374"/>
    <lineage>
        <taxon>Bacteria</taxon>
        <taxon>Bacillati</taxon>
        <taxon>Actinomycetota</taxon>
        <taxon>Actinomycetes</taxon>
        <taxon>Jiangellales</taxon>
        <taxon>Jiangellaceae</taxon>
        <taxon>Jiangella</taxon>
    </lineage>
</organism>
<evidence type="ECO:0000256" key="5">
    <source>
        <dbReference type="HAMAP-Rule" id="MF_00560"/>
    </source>
</evidence>
<dbReference type="PANTHER" id="PTHR43861">
    <property type="entry name" value="TRANS-ACONITATE 2-METHYLTRANSFERASE-RELATED"/>
    <property type="match status" value="1"/>
</dbReference>
<dbReference type="Pfam" id="PF13649">
    <property type="entry name" value="Methyltransf_25"/>
    <property type="match status" value="1"/>
</dbReference>